<name>A0A0L8BY57_ENSAD</name>
<reference evidence="5" key="1">
    <citation type="submission" date="2015-07" db="EMBL/GenBank/DDBJ databases">
        <title>Whole genome sequence of an Ensifer adhaerens strain isolated from a cave pool in the Wind Cave National Park.</title>
        <authorList>
            <person name="Eng W.W.H."/>
            <person name="Gan H.M."/>
            <person name="Barton H.A."/>
            <person name="Savka M.A."/>
        </authorList>
    </citation>
    <scope>NUCLEOTIDE SEQUENCE [LARGE SCALE GENOMIC DNA]</scope>
    <source>
        <strain evidence="5">SD006</strain>
    </source>
</reference>
<dbReference type="InterPro" id="IPR046342">
    <property type="entry name" value="CBS_dom_sf"/>
</dbReference>
<gene>
    <name evidence="4" type="ORF">AC244_12265</name>
</gene>
<protein>
    <submittedName>
        <fullName evidence="4">Inosine-5-monophosphate dehydrogenase</fullName>
    </submittedName>
</protein>
<dbReference type="PANTHER" id="PTHR43080:SF2">
    <property type="entry name" value="CBS DOMAIN-CONTAINING PROTEIN"/>
    <property type="match status" value="1"/>
</dbReference>
<accession>A0A0L8BY57</accession>
<evidence type="ECO:0000259" key="3">
    <source>
        <dbReference type="PROSITE" id="PS51371"/>
    </source>
</evidence>
<keyword evidence="1 2" id="KW-0129">CBS domain</keyword>
<dbReference type="AlphaFoldDB" id="A0A0L8BY57"/>
<dbReference type="Pfam" id="PF00571">
    <property type="entry name" value="CBS"/>
    <property type="match status" value="2"/>
</dbReference>
<dbReference type="InterPro" id="IPR051257">
    <property type="entry name" value="Diverse_CBS-Domain"/>
</dbReference>
<evidence type="ECO:0000313" key="4">
    <source>
        <dbReference type="EMBL" id="KOF19528.1"/>
    </source>
</evidence>
<proteinExistence type="predicted"/>
<dbReference type="SUPFAM" id="SSF54631">
    <property type="entry name" value="CBS-domain pair"/>
    <property type="match status" value="1"/>
</dbReference>
<feature type="domain" description="CBS" evidence="3">
    <location>
        <begin position="72"/>
        <end position="128"/>
    </location>
</feature>
<evidence type="ECO:0000256" key="1">
    <source>
        <dbReference type="ARBA" id="ARBA00023122"/>
    </source>
</evidence>
<dbReference type="PANTHER" id="PTHR43080">
    <property type="entry name" value="CBS DOMAIN-CONTAINING PROTEIN CBSX3, MITOCHONDRIAL"/>
    <property type="match status" value="1"/>
</dbReference>
<sequence>MRTWEAMHPGARWIAPETDLRTVARIMRDEDIGCLPVGENDRLIGMVTDRDITVRAWANGHDAALLTARDVMTKDIVYCRTSETIEDAVQLMEAKKIRRLPVIDDDKRMVGMLSLGDISHASSRELTTGLVKAVTAHHA</sequence>
<dbReference type="InterPro" id="IPR000644">
    <property type="entry name" value="CBS_dom"/>
</dbReference>
<dbReference type="SMART" id="SM00116">
    <property type="entry name" value="CBS"/>
    <property type="match status" value="2"/>
</dbReference>
<dbReference type="PATRIC" id="fig|106592.7.peg.6401"/>
<dbReference type="CDD" id="cd04622">
    <property type="entry name" value="CBS_pair_HRP1_like"/>
    <property type="match status" value="1"/>
</dbReference>
<evidence type="ECO:0000313" key="5">
    <source>
        <dbReference type="Proteomes" id="UP000037425"/>
    </source>
</evidence>
<feature type="domain" description="CBS" evidence="3">
    <location>
        <begin position="7"/>
        <end position="63"/>
    </location>
</feature>
<dbReference type="OrthoDB" id="9802114at2"/>
<organism evidence="4 5">
    <name type="scientific">Ensifer adhaerens</name>
    <name type="common">Sinorhizobium morelense</name>
    <dbReference type="NCBI Taxonomy" id="106592"/>
    <lineage>
        <taxon>Bacteria</taxon>
        <taxon>Pseudomonadati</taxon>
        <taxon>Pseudomonadota</taxon>
        <taxon>Alphaproteobacteria</taxon>
        <taxon>Hyphomicrobiales</taxon>
        <taxon>Rhizobiaceae</taxon>
        <taxon>Sinorhizobium/Ensifer group</taxon>
        <taxon>Ensifer</taxon>
    </lineage>
</organism>
<comment type="caution">
    <text evidence="4">The sequence shown here is derived from an EMBL/GenBank/DDBJ whole genome shotgun (WGS) entry which is preliminary data.</text>
</comment>
<dbReference type="Proteomes" id="UP000037425">
    <property type="component" value="Unassembled WGS sequence"/>
</dbReference>
<dbReference type="EMBL" id="LGAP01000005">
    <property type="protein sequence ID" value="KOF19528.1"/>
    <property type="molecule type" value="Genomic_DNA"/>
</dbReference>
<dbReference type="Gene3D" id="3.10.580.10">
    <property type="entry name" value="CBS-domain"/>
    <property type="match status" value="1"/>
</dbReference>
<dbReference type="PROSITE" id="PS51371">
    <property type="entry name" value="CBS"/>
    <property type="match status" value="2"/>
</dbReference>
<evidence type="ECO:0000256" key="2">
    <source>
        <dbReference type="PROSITE-ProRule" id="PRU00703"/>
    </source>
</evidence>
<dbReference type="RefSeq" id="WP_053249090.1">
    <property type="nucleotide sequence ID" value="NZ_LGAP01000005.1"/>
</dbReference>